<reference evidence="3 4" key="1">
    <citation type="submission" date="2019-07" db="EMBL/GenBank/DDBJ databases">
        <title>Genome sequencing for Ferrovibrio sp. K5.</title>
        <authorList>
            <person name="Park S.-J."/>
        </authorList>
    </citation>
    <scope>NUCLEOTIDE SEQUENCE [LARGE SCALE GENOMIC DNA]</scope>
    <source>
        <strain evidence="3 4">K5</strain>
    </source>
</reference>
<feature type="region of interest" description="Disordered" evidence="1">
    <location>
        <begin position="81"/>
        <end position="126"/>
    </location>
</feature>
<name>A0A516H548_9PROT</name>
<keyword evidence="4" id="KW-1185">Reference proteome</keyword>
<sequence length="126" mass="14575">MERFSVLQRMGFLGVIALLLLAGAGVYTFFLATPKEKAFYTPGVVPSRDDCFYGKLAQFKNVTRQILFAAAQECEIEVQSVEGHEQRRQEWMERQAERERQRALNPDPAPVADEPKEKDTLRRVWR</sequence>
<evidence type="ECO:0000256" key="1">
    <source>
        <dbReference type="SAM" id="MobiDB-lite"/>
    </source>
</evidence>
<gene>
    <name evidence="3" type="ORF">FNB15_17310</name>
</gene>
<organism evidence="3 4">
    <name type="scientific">Ferrovibrio terrae</name>
    <dbReference type="NCBI Taxonomy" id="2594003"/>
    <lineage>
        <taxon>Bacteria</taxon>
        <taxon>Pseudomonadati</taxon>
        <taxon>Pseudomonadota</taxon>
        <taxon>Alphaproteobacteria</taxon>
        <taxon>Rhodospirillales</taxon>
        <taxon>Rhodospirillaceae</taxon>
        <taxon>Ferrovibrio</taxon>
    </lineage>
</organism>
<dbReference type="EMBL" id="CP041636">
    <property type="protein sequence ID" value="QDO98919.1"/>
    <property type="molecule type" value="Genomic_DNA"/>
</dbReference>
<keyword evidence="2" id="KW-0472">Membrane</keyword>
<feature type="transmembrane region" description="Helical" evidence="2">
    <location>
        <begin position="12"/>
        <end position="32"/>
    </location>
</feature>
<proteinExistence type="predicted"/>
<accession>A0A516H548</accession>
<dbReference type="AlphaFoldDB" id="A0A516H548"/>
<dbReference type="RefSeq" id="WP_144257916.1">
    <property type="nucleotide sequence ID" value="NZ_CP041636.1"/>
</dbReference>
<evidence type="ECO:0000313" key="4">
    <source>
        <dbReference type="Proteomes" id="UP000317496"/>
    </source>
</evidence>
<protein>
    <submittedName>
        <fullName evidence="3">Uncharacterized protein</fullName>
    </submittedName>
</protein>
<evidence type="ECO:0000313" key="3">
    <source>
        <dbReference type="EMBL" id="QDO98919.1"/>
    </source>
</evidence>
<dbReference type="Proteomes" id="UP000317496">
    <property type="component" value="Chromosome"/>
</dbReference>
<keyword evidence="2" id="KW-1133">Transmembrane helix</keyword>
<feature type="compositionally biased region" description="Basic and acidic residues" evidence="1">
    <location>
        <begin position="82"/>
        <end position="102"/>
    </location>
</feature>
<evidence type="ECO:0000256" key="2">
    <source>
        <dbReference type="SAM" id="Phobius"/>
    </source>
</evidence>
<feature type="compositionally biased region" description="Basic and acidic residues" evidence="1">
    <location>
        <begin position="113"/>
        <end position="126"/>
    </location>
</feature>
<dbReference type="KEGG" id="fer:FNB15_17310"/>
<keyword evidence="2" id="KW-0812">Transmembrane</keyword>